<dbReference type="Proteomes" id="UP000609346">
    <property type="component" value="Unassembled WGS sequence"/>
</dbReference>
<gene>
    <name evidence="2" type="ORF">H8B09_19225</name>
</gene>
<evidence type="ECO:0000256" key="1">
    <source>
        <dbReference type="SAM" id="SignalP"/>
    </source>
</evidence>
<organism evidence="2 3">
    <name type="scientific">Paenibacillus terricola</name>
    <dbReference type="NCBI Taxonomy" id="2763503"/>
    <lineage>
        <taxon>Bacteria</taxon>
        <taxon>Bacillati</taxon>
        <taxon>Bacillota</taxon>
        <taxon>Bacilli</taxon>
        <taxon>Bacillales</taxon>
        <taxon>Paenibacillaceae</taxon>
        <taxon>Paenibacillus</taxon>
    </lineage>
</organism>
<sequence length="341" mass="36874">MMFGSKTMQRSITVTALLALVSLLAAASVMAAVTYVAKDRVTAYTVPASAAKATDRMTGGTSQIVWVEKDKSGAQQVMWLNVKTGKKMAVSVGSAAKSSPKASDSYIAWLDKGSYAADSVLWDVKAYDIKANKVILLNSAVGPFTNISISGRHIVWSRTDTNEMYLYNFDDPWDYMFGLGRFPVVGSGKIVYKDEFGESLSIYDVASDKSSTLYTPSKGKYVNWFVFNGTTVLWKQRESGNNNSGYVMLPVKSGAKARALTDPSVKKTESSIMFIGATRGAWAENMNGKLVMRGVNLSTGEVYTIGNIGAGKTYLGFNGDDIVLQDSAKGTISLRTMARKG</sequence>
<feature type="chain" id="PRO_5046657760" description="DUF5050 domain-containing protein" evidence="1">
    <location>
        <begin position="32"/>
        <end position="341"/>
    </location>
</feature>
<dbReference type="PANTHER" id="PTHR36842">
    <property type="entry name" value="PROTEIN TOLB HOMOLOG"/>
    <property type="match status" value="1"/>
</dbReference>
<evidence type="ECO:0008006" key="4">
    <source>
        <dbReference type="Google" id="ProtNLM"/>
    </source>
</evidence>
<comment type="caution">
    <text evidence="2">The sequence shown here is derived from an EMBL/GenBank/DDBJ whole genome shotgun (WGS) entry which is preliminary data.</text>
</comment>
<name>A0ABR8MY94_9BACL</name>
<dbReference type="SUPFAM" id="SSF82171">
    <property type="entry name" value="DPP6 N-terminal domain-like"/>
    <property type="match status" value="1"/>
</dbReference>
<keyword evidence="1" id="KW-0732">Signal</keyword>
<evidence type="ECO:0000313" key="3">
    <source>
        <dbReference type="Proteomes" id="UP000609346"/>
    </source>
</evidence>
<dbReference type="PANTHER" id="PTHR36842:SF1">
    <property type="entry name" value="PROTEIN TOLB"/>
    <property type="match status" value="1"/>
</dbReference>
<dbReference type="EMBL" id="JACXZA010000005">
    <property type="protein sequence ID" value="MBD3920906.1"/>
    <property type="molecule type" value="Genomic_DNA"/>
</dbReference>
<reference evidence="2 3" key="1">
    <citation type="submission" date="2020-09" db="EMBL/GenBank/DDBJ databases">
        <title>Paenibacillus sp. strain PR3 16S rRNA gene Genome sequencing and assembly.</title>
        <authorList>
            <person name="Kim J."/>
        </authorList>
    </citation>
    <scope>NUCLEOTIDE SEQUENCE [LARGE SCALE GENOMIC DNA]</scope>
    <source>
        <strain evidence="2 3">PR3</strain>
    </source>
</reference>
<protein>
    <recommendedName>
        <fullName evidence="4">DUF5050 domain-containing protein</fullName>
    </recommendedName>
</protein>
<keyword evidence="3" id="KW-1185">Reference proteome</keyword>
<proteinExistence type="predicted"/>
<feature type="signal peptide" evidence="1">
    <location>
        <begin position="1"/>
        <end position="31"/>
    </location>
</feature>
<evidence type="ECO:0000313" key="2">
    <source>
        <dbReference type="EMBL" id="MBD3920906.1"/>
    </source>
</evidence>
<dbReference type="RefSeq" id="WP_224753786.1">
    <property type="nucleotide sequence ID" value="NZ_JACXZA010000005.1"/>
</dbReference>
<accession>A0ABR8MY94</accession>